<evidence type="ECO:0000256" key="1">
    <source>
        <dbReference type="SAM" id="MobiDB-lite"/>
    </source>
</evidence>
<keyword evidence="3" id="KW-1185">Reference proteome</keyword>
<dbReference type="EMBL" id="JAACJK010000004">
    <property type="protein sequence ID" value="KAF5340227.1"/>
    <property type="molecule type" value="Genomic_DNA"/>
</dbReference>
<organism evidence="2 3">
    <name type="scientific">Ephemerocybe angulata</name>
    <dbReference type="NCBI Taxonomy" id="980116"/>
    <lineage>
        <taxon>Eukaryota</taxon>
        <taxon>Fungi</taxon>
        <taxon>Dikarya</taxon>
        <taxon>Basidiomycota</taxon>
        <taxon>Agaricomycotina</taxon>
        <taxon>Agaricomycetes</taxon>
        <taxon>Agaricomycetidae</taxon>
        <taxon>Agaricales</taxon>
        <taxon>Agaricineae</taxon>
        <taxon>Psathyrellaceae</taxon>
        <taxon>Ephemerocybe</taxon>
    </lineage>
</organism>
<evidence type="ECO:0000313" key="3">
    <source>
        <dbReference type="Proteomes" id="UP000541558"/>
    </source>
</evidence>
<dbReference type="AlphaFoldDB" id="A0A8H5FKR6"/>
<dbReference type="Proteomes" id="UP000541558">
    <property type="component" value="Unassembled WGS sequence"/>
</dbReference>
<feature type="region of interest" description="Disordered" evidence="1">
    <location>
        <begin position="33"/>
        <end position="57"/>
    </location>
</feature>
<dbReference type="OrthoDB" id="3268560at2759"/>
<proteinExistence type="predicted"/>
<accession>A0A8H5FKR6</accession>
<comment type="caution">
    <text evidence="2">The sequence shown here is derived from an EMBL/GenBank/DDBJ whole genome shotgun (WGS) entry which is preliminary data.</text>
</comment>
<reference evidence="2 3" key="1">
    <citation type="journal article" date="2020" name="ISME J.">
        <title>Uncovering the hidden diversity of litter-decomposition mechanisms in mushroom-forming fungi.</title>
        <authorList>
            <person name="Floudas D."/>
            <person name="Bentzer J."/>
            <person name="Ahren D."/>
            <person name="Johansson T."/>
            <person name="Persson P."/>
            <person name="Tunlid A."/>
        </authorList>
    </citation>
    <scope>NUCLEOTIDE SEQUENCE [LARGE SCALE GENOMIC DNA]</scope>
    <source>
        <strain evidence="2 3">CBS 175.51</strain>
    </source>
</reference>
<evidence type="ECO:0000313" key="2">
    <source>
        <dbReference type="EMBL" id="KAF5340227.1"/>
    </source>
</evidence>
<protein>
    <submittedName>
        <fullName evidence="2">Uncharacterized protein</fullName>
    </submittedName>
</protein>
<gene>
    <name evidence="2" type="ORF">D9611_007953</name>
</gene>
<feature type="compositionally biased region" description="Basic and acidic residues" evidence="1">
    <location>
        <begin position="37"/>
        <end position="46"/>
    </location>
</feature>
<name>A0A8H5FKR6_9AGAR</name>
<sequence length="243" mass="26622">MANAAHRGDDNSGDDIRQLGYDTVSVELERQRRRTHLNLDDSRHVESPAGTPWTTPRVREQRQRLYRERLVDAYLDLGSDRRIGVKSHNPVDFSSHNLNEFMTQTTPSPRILTLASVSRPHRTIALHLGAGVPEIFVSCAQIEVTGFGTGNVSIPDYIAATGPISSHSEGGGQEAAPDLLPLHLYPSLLLLHAPPALFTPGPLPNIETAPRTPQAFREGAVKLFDDLLKHAVLDADVIGAREL</sequence>